<evidence type="ECO:0000313" key="3">
    <source>
        <dbReference type="EMBL" id="KKK16970.1"/>
    </source>
</evidence>
<feature type="coiled-coil region" evidence="1">
    <location>
        <begin position="325"/>
        <end position="380"/>
    </location>
</feature>
<protein>
    <recommendedName>
        <fullName evidence="5">Integral membrane protein</fullName>
    </recommendedName>
</protein>
<feature type="region of interest" description="Disordered" evidence="2">
    <location>
        <begin position="675"/>
        <end position="698"/>
    </location>
</feature>
<gene>
    <name evidence="3" type="ORF">AOCH_002640</name>
</gene>
<keyword evidence="4" id="KW-1185">Reference proteome</keyword>
<proteinExistence type="predicted"/>
<comment type="caution">
    <text evidence="3">The sequence shown here is derived from an EMBL/GenBank/DDBJ whole genome shotgun (WGS) entry which is preliminary data.</text>
</comment>
<organism evidence="3 4">
    <name type="scientific">Aspergillus ochraceoroseus</name>
    <dbReference type="NCBI Taxonomy" id="138278"/>
    <lineage>
        <taxon>Eukaryota</taxon>
        <taxon>Fungi</taxon>
        <taxon>Dikarya</taxon>
        <taxon>Ascomycota</taxon>
        <taxon>Pezizomycotina</taxon>
        <taxon>Eurotiomycetes</taxon>
        <taxon>Eurotiomycetidae</taxon>
        <taxon>Eurotiales</taxon>
        <taxon>Aspergillaceae</taxon>
        <taxon>Aspergillus</taxon>
        <taxon>Aspergillus subgen. Nidulantes</taxon>
    </lineage>
</organism>
<sequence>MATIAEQLFLYGEVIDPEPATGLMAIIGYADLTVGGSMLFTAIICTSIIGVHWREFYLWGVSTVQQLLWFGYCMRSTATLIHSKRHTIYVVTTDWYFPFDCPSTTISRLTATASLCIMAYTIALPVSSYLSGLQDSLLSSGTENSGYCFDTFGYDMSASNLSLREWIKALCYCIGEDNGLDLLAFIEDDIKFSRLFNGDIEHLHILTLASLCLSVGPLVLFIIQSILETAIFCPFNRLSPSTPTQVDTSTQTLPETTVHRNEEILQSTVGNYEKLLESRTQELKAARQQTGEAWELYHKLSARYTVAEESRARMFTEKQELRRQLAHKECQVTLARGKLRQAEDEILAKMQTLPDKVKQLEQQLSKKTEAEQALRSELEDGHAQIIVVQRQLVIAKEQRENQHRNRSREEDSRIQDLVCRNNTLVEQTQEITSRFDGLQASYSEICQRLENALSATRQKDARIMALESELISTRSVAENIVKEAQESLAQTHQTEASLRQSMQDIKAACDATLHEERAASAEARKWASSLAGEVHDLQTKVGLAMRDAQRSHKQAVDAAQTIEVLERRLAKWEGPAANGQEIPKRQTGNIGSISTALEQCRVTVSQKQNEINDLYRQLAKAKTPKDELGKPSVTQDVPQLRAFLESERRARTEDQVRWDRRTRELEAENQRLRISLSNARTSSRAGIRRSPKDPECTI</sequence>
<dbReference type="Proteomes" id="UP000034947">
    <property type="component" value="Unassembled WGS sequence"/>
</dbReference>
<dbReference type="EMBL" id="JYKN01002289">
    <property type="protein sequence ID" value="KKK16970.1"/>
    <property type="molecule type" value="Genomic_DNA"/>
</dbReference>
<reference evidence="3 4" key="1">
    <citation type="submission" date="2015-02" db="EMBL/GenBank/DDBJ databases">
        <title>Draft Genome Sequences of Two Closely-Related Aflatoxigenic Aspergillus Species Obtained from the Cote d'Ivoire.</title>
        <authorList>
            <person name="Moore G.G."/>
            <person name="Beltz S.B."/>
            <person name="Mack B.M."/>
        </authorList>
    </citation>
    <scope>NUCLEOTIDE SEQUENCE [LARGE SCALE GENOMIC DNA]</scope>
    <source>
        <strain evidence="3 4">SRRC1432</strain>
    </source>
</reference>
<evidence type="ECO:0000256" key="2">
    <source>
        <dbReference type="SAM" id="MobiDB-lite"/>
    </source>
</evidence>
<dbReference type="VEuPathDB" id="FungiDB:P175DRAFT_0449876"/>
<accession>A0A0F8WGQ3</accession>
<dbReference type="OrthoDB" id="4510215at2759"/>
<evidence type="ECO:0000313" key="4">
    <source>
        <dbReference type="Proteomes" id="UP000034947"/>
    </source>
</evidence>
<dbReference type="AlphaFoldDB" id="A0A0F8WGQ3"/>
<name>A0A0F8WGQ3_9EURO</name>
<evidence type="ECO:0008006" key="5">
    <source>
        <dbReference type="Google" id="ProtNLM"/>
    </source>
</evidence>
<keyword evidence="1" id="KW-0175">Coiled coil</keyword>
<feature type="compositionally biased region" description="Polar residues" evidence="2">
    <location>
        <begin position="675"/>
        <end position="684"/>
    </location>
</feature>
<evidence type="ECO:0000256" key="1">
    <source>
        <dbReference type="SAM" id="Coils"/>
    </source>
</evidence>